<proteinExistence type="predicted"/>
<sequence length="113" mass="12742">MKPKQADNGASPIIDALLIRMSELDRFSDDERVIAGRELLPLDVVVNKHSEFGLVHLAKEYKNGNGLTWLSCLVGEIGIIFPNFEHGIRTIYETEGVAARAYLVKHFGDKKWF</sequence>
<organism evidence="1 2">
    <name type="scientific">Moraxella lacunata</name>
    <dbReference type="NCBI Taxonomy" id="477"/>
    <lineage>
        <taxon>Bacteria</taxon>
        <taxon>Pseudomonadati</taxon>
        <taxon>Pseudomonadota</taxon>
        <taxon>Gammaproteobacteria</taxon>
        <taxon>Moraxellales</taxon>
        <taxon>Moraxellaceae</taxon>
        <taxon>Moraxella</taxon>
    </lineage>
</organism>
<dbReference type="GeneID" id="302269113"/>
<name>A0A378QEF6_MORLA</name>
<evidence type="ECO:0000313" key="2">
    <source>
        <dbReference type="Proteomes" id="UP000254107"/>
    </source>
</evidence>
<protein>
    <submittedName>
        <fullName evidence="1">Uncharacterized protein</fullName>
    </submittedName>
</protein>
<keyword evidence="2" id="KW-1185">Reference proteome</keyword>
<accession>A0A378QEF6</accession>
<dbReference type="Proteomes" id="UP000254107">
    <property type="component" value="Unassembled WGS sequence"/>
</dbReference>
<gene>
    <name evidence="1" type="ORF">NCTC7911_00449</name>
</gene>
<dbReference type="RefSeq" id="WP_115247182.1">
    <property type="nucleotide sequence ID" value="NZ_UGQC01000001.1"/>
</dbReference>
<reference evidence="1 2" key="1">
    <citation type="submission" date="2018-06" db="EMBL/GenBank/DDBJ databases">
        <authorList>
            <consortium name="Pathogen Informatics"/>
            <person name="Doyle S."/>
        </authorList>
    </citation>
    <scope>NUCLEOTIDE SEQUENCE [LARGE SCALE GENOMIC DNA]</scope>
    <source>
        <strain evidence="1 2">NCTC7911</strain>
    </source>
</reference>
<dbReference type="AlphaFoldDB" id="A0A378QEF6"/>
<evidence type="ECO:0000313" key="1">
    <source>
        <dbReference type="EMBL" id="STY99081.1"/>
    </source>
</evidence>
<dbReference type="EMBL" id="UGQC01000001">
    <property type="protein sequence ID" value="STY99081.1"/>
    <property type="molecule type" value="Genomic_DNA"/>
</dbReference>